<name>A0AAW1JFB4_POPJA</name>
<dbReference type="Pfam" id="PF12624">
    <property type="entry name" value="VPS13_N"/>
    <property type="match status" value="1"/>
</dbReference>
<dbReference type="PANTHER" id="PTHR16166">
    <property type="entry name" value="VACUOLAR PROTEIN SORTING-ASSOCIATED PROTEIN VPS13"/>
    <property type="match status" value="1"/>
</dbReference>
<accession>A0AAW1JFB4</accession>
<evidence type="ECO:0000259" key="3">
    <source>
        <dbReference type="Pfam" id="PF12624"/>
    </source>
</evidence>
<dbReference type="Proteomes" id="UP001458880">
    <property type="component" value="Unassembled WGS sequence"/>
</dbReference>
<feature type="domain" description="Chorein N-terminal" evidence="3">
    <location>
        <begin position="27"/>
        <end position="826"/>
    </location>
</feature>
<keyword evidence="2" id="KW-0813">Transport</keyword>
<dbReference type="EMBL" id="JASPKY010000405">
    <property type="protein sequence ID" value="KAK9701891.1"/>
    <property type="molecule type" value="Genomic_DNA"/>
</dbReference>
<dbReference type="InterPro" id="IPR026847">
    <property type="entry name" value="VPS13"/>
</dbReference>
<evidence type="ECO:0000313" key="4">
    <source>
        <dbReference type="EMBL" id="KAK9701891.1"/>
    </source>
</evidence>
<evidence type="ECO:0000313" key="5">
    <source>
        <dbReference type="Proteomes" id="UP001458880"/>
    </source>
</evidence>
<evidence type="ECO:0000256" key="1">
    <source>
        <dbReference type="ARBA" id="ARBA00006545"/>
    </source>
</evidence>
<keyword evidence="5" id="KW-1185">Reference proteome</keyword>
<evidence type="ECO:0000256" key="2">
    <source>
        <dbReference type="ARBA" id="ARBA00022448"/>
    </source>
</evidence>
<dbReference type="InterPro" id="IPR026854">
    <property type="entry name" value="VPS13_N"/>
</dbReference>
<protein>
    <submittedName>
        <fullName evidence="4">Vacuolar sorting-associated protein 13, N-terminal</fullName>
    </submittedName>
</protein>
<dbReference type="AlphaFoldDB" id="A0AAW1JFB4"/>
<comment type="similarity">
    <text evidence="1">Belongs to the VPS13 family.</text>
</comment>
<organism evidence="4 5">
    <name type="scientific">Popillia japonica</name>
    <name type="common">Japanese beetle</name>
    <dbReference type="NCBI Taxonomy" id="7064"/>
    <lineage>
        <taxon>Eukaryota</taxon>
        <taxon>Metazoa</taxon>
        <taxon>Ecdysozoa</taxon>
        <taxon>Arthropoda</taxon>
        <taxon>Hexapoda</taxon>
        <taxon>Insecta</taxon>
        <taxon>Pterygota</taxon>
        <taxon>Neoptera</taxon>
        <taxon>Endopterygota</taxon>
        <taxon>Coleoptera</taxon>
        <taxon>Polyphaga</taxon>
        <taxon>Scarabaeiformia</taxon>
        <taxon>Scarabaeidae</taxon>
        <taxon>Rutelinae</taxon>
        <taxon>Popillia</taxon>
    </lineage>
</organism>
<gene>
    <name evidence="4" type="ORF">QE152_g30290</name>
</gene>
<dbReference type="GO" id="GO:0006623">
    <property type="term" value="P:protein targeting to vacuole"/>
    <property type="evidence" value="ECO:0007669"/>
    <property type="project" value="TreeGrafter"/>
</dbReference>
<sequence length="870" mass="99290">MVFESLVTDVLNRVLGDYVENLDSKQLESLVTDVLNRVLGDYVENLDSKQLKIGIWGGDVVLKDLILKQSALNNLDLPVQAVYGRLSKLVLKIPWKNLYYSSVEASIEGLYLIVEPTQQIQYDAEKEEQRNFEAKQAMLSKIEEVRKQQLEPKKKVDDSLTEKLTTQIIRNVQVSIKNIHVRYEDRITNPGHSFSMGVTLSKLILQTTDCDWVPTVVYDDKAHVKIHKIIDLEGLAVYWNCNSLLYCTLPFDDIIERLYQEIPTSTSVPEDYNYILGPISSSARVKLNPKPEYDVPAFSIPKAIANLEIEKLSIGMTKLQYRDIIAFADSMDLMAKALIYRKYRPNVPSYKGYYKIWWQFAYKCVLEEQVLRIRRNWSWSHIKNHRQLLKDYGQAYKIKLQNKKCPPQILSKLDEIEKELDVMNILLVRQSIQLEMERQGKIQEQQQQPSKGWFSSWWSKPADEKPVPESASLVSQFQAAMTAEEKQRLYKAIDYQENAVAVQFPPHFIENSCIFVLKSLEMTLTDEDGEVLNANLINVKLRVETRPVSNGLSVFVNIHKLMVLGIPQDDLVPELISSQTTGDDSSLLDVTFETNPVNSIYGQKLYLIAKPLRIVYDAITINRALDVFKVPQSSALAQLSEATASTINDVKTRSTAGIQYLIDEHVLVDIKIDLYAPYLILPYGGIYRGAENIIVANLGYLKITSTERPKSTIKEKQLKSDTADDIFKVLMEESYDKFIIELTQLQILLVPGGEEWLEIMKENKISTLHLLKPITLFLTFHKCLIDNDARLPQNKLTGVLPAIDMVVSDHQIILLSALMNSIPFPKEEETPGLKEMDVISVHSEATYTFIDKAASNIKMLELVKAEGKSW</sequence>
<reference evidence="4 5" key="1">
    <citation type="journal article" date="2024" name="BMC Genomics">
        <title>De novo assembly and annotation of Popillia japonica's genome with initial clues to its potential as an invasive pest.</title>
        <authorList>
            <person name="Cucini C."/>
            <person name="Boschi S."/>
            <person name="Funari R."/>
            <person name="Cardaioli E."/>
            <person name="Iannotti N."/>
            <person name="Marturano G."/>
            <person name="Paoli F."/>
            <person name="Bruttini M."/>
            <person name="Carapelli A."/>
            <person name="Frati F."/>
            <person name="Nardi F."/>
        </authorList>
    </citation>
    <scope>NUCLEOTIDE SEQUENCE [LARGE SCALE GENOMIC DNA]</scope>
    <source>
        <strain evidence="4">DMR45628</strain>
    </source>
</reference>
<proteinExistence type="inferred from homology"/>
<comment type="caution">
    <text evidence="4">The sequence shown here is derived from an EMBL/GenBank/DDBJ whole genome shotgun (WGS) entry which is preliminary data.</text>
</comment>
<dbReference type="GO" id="GO:0045053">
    <property type="term" value="P:protein retention in Golgi apparatus"/>
    <property type="evidence" value="ECO:0007669"/>
    <property type="project" value="TreeGrafter"/>
</dbReference>
<dbReference type="PANTHER" id="PTHR16166:SF93">
    <property type="entry name" value="INTERMEMBRANE LIPID TRANSFER PROTEIN VPS13"/>
    <property type="match status" value="1"/>
</dbReference>